<name>A0A381XXJ9_9ZZZZ</name>
<sequence length="44" mass="5256">MIKDNHEVNHPPDTCQRGRISIQYRHDRGVNIIYPSLTFLFFEP</sequence>
<dbReference type="AlphaFoldDB" id="A0A381XXJ9"/>
<gene>
    <name evidence="1" type="ORF">METZ01_LOCUS122353</name>
</gene>
<dbReference type="EMBL" id="UINC01016747">
    <property type="protein sequence ID" value="SVA69499.1"/>
    <property type="molecule type" value="Genomic_DNA"/>
</dbReference>
<accession>A0A381XXJ9</accession>
<proteinExistence type="predicted"/>
<reference evidence="1" key="1">
    <citation type="submission" date="2018-05" db="EMBL/GenBank/DDBJ databases">
        <authorList>
            <person name="Lanie J.A."/>
            <person name="Ng W.-L."/>
            <person name="Kazmierczak K.M."/>
            <person name="Andrzejewski T.M."/>
            <person name="Davidsen T.M."/>
            <person name="Wayne K.J."/>
            <person name="Tettelin H."/>
            <person name="Glass J.I."/>
            <person name="Rusch D."/>
            <person name="Podicherti R."/>
            <person name="Tsui H.-C.T."/>
            <person name="Winkler M.E."/>
        </authorList>
    </citation>
    <scope>NUCLEOTIDE SEQUENCE</scope>
</reference>
<protein>
    <submittedName>
        <fullName evidence="1">Uncharacterized protein</fullName>
    </submittedName>
</protein>
<organism evidence="1">
    <name type="scientific">marine metagenome</name>
    <dbReference type="NCBI Taxonomy" id="408172"/>
    <lineage>
        <taxon>unclassified sequences</taxon>
        <taxon>metagenomes</taxon>
        <taxon>ecological metagenomes</taxon>
    </lineage>
</organism>
<evidence type="ECO:0000313" key="1">
    <source>
        <dbReference type="EMBL" id="SVA69499.1"/>
    </source>
</evidence>